<evidence type="ECO:0000313" key="1">
    <source>
        <dbReference type="EMBL" id="CAD9239852.1"/>
    </source>
</evidence>
<accession>A0A7S1TKV7</accession>
<reference evidence="1" key="1">
    <citation type="submission" date="2021-01" db="EMBL/GenBank/DDBJ databases">
        <authorList>
            <person name="Corre E."/>
            <person name="Pelletier E."/>
            <person name="Niang G."/>
            <person name="Scheremetjew M."/>
            <person name="Finn R."/>
            <person name="Kale V."/>
            <person name="Holt S."/>
            <person name="Cochrane G."/>
            <person name="Meng A."/>
            <person name="Brown T."/>
            <person name="Cohen L."/>
        </authorList>
    </citation>
    <scope>NUCLEOTIDE SEQUENCE</scope>
    <source>
        <strain evidence="1">CCMP3124</strain>
    </source>
</reference>
<dbReference type="EMBL" id="HBGI01002436">
    <property type="protein sequence ID" value="CAD9239852.1"/>
    <property type="molecule type" value="Transcribed_RNA"/>
</dbReference>
<organism evidence="1">
    <name type="scientific">Erythrolobus australicus</name>
    <dbReference type="NCBI Taxonomy" id="1077150"/>
    <lineage>
        <taxon>Eukaryota</taxon>
        <taxon>Rhodophyta</taxon>
        <taxon>Bangiophyceae</taxon>
        <taxon>Porphyridiales</taxon>
        <taxon>Porphyridiaceae</taxon>
        <taxon>Erythrolobus</taxon>
    </lineage>
</organism>
<sequence>MPTGSIDLSRRLMLECGQLDAAISFVHRTILTSCLPRFIDARINRTMDRDRDSDSRKRVGQKNPSCIEPAKLERYSNCQILTRHSNATLYQNRHSSVNDVHIKDGISLSFAPFRDVIGVSPGSVQKLNESHGTSFTALNNKDSSQRLCSSLLDVRSTSRSFPSWAASHML</sequence>
<name>A0A7S1TKV7_9RHOD</name>
<gene>
    <name evidence="1" type="ORF">EAUS1353_LOCUS1590</name>
</gene>
<proteinExistence type="predicted"/>
<dbReference type="AlphaFoldDB" id="A0A7S1TKV7"/>
<protein>
    <submittedName>
        <fullName evidence="1">Uncharacterized protein</fullName>
    </submittedName>
</protein>